<comment type="caution">
    <text evidence="1">The sequence shown here is derived from an EMBL/GenBank/DDBJ whole genome shotgun (WGS) entry which is preliminary data.</text>
</comment>
<reference evidence="1 2" key="1">
    <citation type="submission" date="2017-11" db="EMBL/GenBank/DDBJ databases">
        <title>De-novo sequencing of pomegranate (Punica granatum L.) genome.</title>
        <authorList>
            <person name="Akparov Z."/>
            <person name="Amiraslanov A."/>
            <person name="Hajiyeva S."/>
            <person name="Abbasov M."/>
            <person name="Kaur K."/>
            <person name="Hamwieh A."/>
            <person name="Solovyev V."/>
            <person name="Salamov A."/>
            <person name="Braich B."/>
            <person name="Kosarev P."/>
            <person name="Mahmoud A."/>
            <person name="Hajiyev E."/>
            <person name="Babayeva S."/>
            <person name="Izzatullayeva V."/>
            <person name="Mammadov A."/>
            <person name="Mammadov A."/>
            <person name="Sharifova S."/>
            <person name="Ojaghi J."/>
            <person name="Eynullazada K."/>
            <person name="Bayramov B."/>
            <person name="Abdulazimova A."/>
            <person name="Shahmuradov I."/>
        </authorList>
    </citation>
    <scope>NUCLEOTIDE SEQUENCE [LARGE SCALE GENOMIC DNA]</scope>
    <source>
        <strain evidence="2">cv. AG2017</strain>
        <tissue evidence="1">Leaf</tissue>
    </source>
</reference>
<protein>
    <submittedName>
        <fullName evidence="1">Uncharacterized protein</fullName>
    </submittedName>
</protein>
<dbReference type="AlphaFoldDB" id="A0A2I0JGW2"/>
<proteinExistence type="predicted"/>
<dbReference type="EMBL" id="PGOL01001693">
    <property type="protein sequence ID" value="PKI55485.1"/>
    <property type="molecule type" value="Genomic_DNA"/>
</dbReference>
<gene>
    <name evidence="1" type="ORF">CRG98_024097</name>
</gene>
<accession>A0A2I0JGW2</accession>
<organism evidence="1 2">
    <name type="scientific">Punica granatum</name>
    <name type="common">Pomegranate</name>
    <dbReference type="NCBI Taxonomy" id="22663"/>
    <lineage>
        <taxon>Eukaryota</taxon>
        <taxon>Viridiplantae</taxon>
        <taxon>Streptophyta</taxon>
        <taxon>Embryophyta</taxon>
        <taxon>Tracheophyta</taxon>
        <taxon>Spermatophyta</taxon>
        <taxon>Magnoliopsida</taxon>
        <taxon>eudicotyledons</taxon>
        <taxon>Gunneridae</taxon>
        <taxon>Pentapetalae</taxon>
        <taxon>rosids</taxon>
        <taxon>malvids</taxon>
        <taxon>Myrtales</taxon>
        <taxon>Lythraceae</taxon>
        <taxon>Punica</taxon>
    </lineage>
</organism>
<evidence type="ECO:0000313" key="2">
    <source>
        <dbReference type="Proteomes" id="UP000233551"/>
    </source>
</evidence>
<evidence type="ECO:0000313" key="1">
    <source>
        <dbReference type="EMBL" id="PKI55485.1"/>
    </source>
</evidence>
<keyword evidence="2" id="KW-1185">Reference proteome</keyword>
<name>A0A2I0JGW2_PUNGR</name>
<sequence>MATPLLSPLPLGPRLRLSLSLSPLLLGSSLARHSHHLCSPCSAASLSRASPWLLSVTLWCSSCSDSFTSALSLCSSLRALSSLFRLPVKLVVFSLFYGSRKSEDKQYFSLLEAQGKKEKKSNIFRVSNGQEIINPRQLQFVNMRITV</sequence>
<dbReference type="Proteomes" id="UP000233551">
    <property type="component" value="Unassembled WGS sequence"/>
</dbReference>